<evidence type="ECO:0000313" key="2">
    <source>
        <dbReference type="Proteomes" id="UP000036851"/>
    </source>
</evidence>
<reference evidence="1 2" key="1">
    <citation type="journal article" date="2015" name="Int. J. Syst. Evol. Microbiol.">
        <title>Erwinia iniecta sp. nov., isolated from Russian wheat aphids (Diuraphis noxia).</title>
        <authorList>
            <person name="Campillo T."/>
            <person name="Luna E."/>
            <person name="Portier P."/>
            <person name="Fischer-Le Saux M."/>
            <person name="Lapitan N."/>
            <person name="Tisserat N.A."/>
            <person name="Leach J.E."/>
        </authorList>
    </citation>
    <scope>NUCLEOTIDE SEQUENCE [LARGE SCALE GENOMIC DNA]</scope>
    <source>
        <strain evidence="1 2">B149</strain>
    </source>
</reference>
<organism evidence="1 2">
    <name type="scientific">Winslowiella iniecta</name>
    <dbReference type="NCBI Taxonomy" id="1560201"/>
    <lineage>
        <taxon>Bacteria</taxon>
        <taxon>Pseudomonadati</taxon>
        <taxon>Pseudomonadota</taxon>
        <taxon>Gammaproteobacteria</taxon>
        <taxon>Enterobacterales</taxon>
        <taxon>Erwiniaceae</taxon>
        <taxon>Winslowiella</taxon>
    </lineage>
</organism>
<dbReference type="RefSeq" id="WP_206541923.1">
    <property type="nucleotide sequence ID" value="NZ_JRXF01000055.1"/>
</dbReference>
<comment type="caution">
    <text evidence="1">The sequence shown here is derived from an EMBL/GenBank/DDBJ whole genome shotgun (WGS) entry which is preliminary data.</text>
</comment>
<protein>
    <submittedName>
        <fullName evidence="1">Uncharacterized protein</fullName>
    </submittedName>
</protein>
<dbReference type="Proteomes" id="UP000036851">
    <property type="component" value="Unassembled WGS sequence"/>
</dbReference>
<feature type="non-terminal residue" evidence="1">
    <location>
        <position position="1"/>
    </location>
</feature>
<proteinExistence type="predicted"/>
<dbReference type="EMBL" id="JRXF01000055">
    <property type="protein sequence ID" value="KOC87941.1"/>
    <property type="molecule type" value="Genomic_DNA"/>
</dbReference>
<dbReference type="AlphaFoldDB" id="A0A0L7SYA6"/>
<sequence>RRPLNRPRREDRICLLAWGQSNAVTQRGGKAAGQQVQQNLQNMNYVDYLVYLRQLQKQFKFTDSQMTFFAETVNDGSLALGGIDQTGKNLDETMMSIARSGQSLTDEQSKNLTYLANLGSVAQSASENLGDSFSSAFAGRMKKLGIGADETRQSFAELKPVMRELGQTIGGITAWVSKHLGMIPGTASYNRDTYKQSYQSALDHKDDNPLAQWAAMRWNSTSQAGEAGWRDAMAGKPMDSSFIGADVDTPNNFTPQAVNQSNYDSLMNRSNPFNLQLPPIQFEIHNTTEITPNEELFRGAFAAQSKADIQNFHDDLTFDVNNMTFNN</sequence>
<gene>
    <name evidence="1" type="ORF">NG43_20970</name>
</gene>
<dbReference type="PATRIC" id="fig|1560201.4.peg.4538"/>
<evidence type="ECO:0000313" key="1">
    <source>
        <dbReference type="EMBL" id="KOC87941.1"/>
    </source>
</evidence>
<accession>A0A0L7SYA6</accession>
<name>A0A0L7SYA6_9GAMM</name>